<feature type="region of interest" description="Disordered" evidence="8">
    <location>
        <begin position="656"/>
        <end position="680"/>
    </location>
</feature>
<dbReference type="InterPro" id="IPR000719">
    <property type="entry name" value="Prot_kinase_dom"/>
</dbReference>
<feature type="domain" description="PH" evidence="9">
    <location>
        <begin position="415"/>
        <end position="511"/>
    </location>
</feature>
<dbReference type="Pfam" id="PF22749">
    <property type="entry name" value="Arb2"/>
    <property type="match status" value="1"/>
</dbReference>
<dbReference type="Pfam" id="PF00169">
    <property type="entry name" value="PH"/>
    <property type="match status" value="2"/>
</dbReference>
<dbReference type="EMBL" id="FR824103">
    <property type="protein sequence ID" value="CCA18875.1"/>
    <property type="molecule type" value="Genomic_DNA"/>
</dbReference>
<dbReference type="InterPro" id="IPR000961">
    <property type="entry name" value="AGC-kinase_C"/>
</dbReference>
<feature type="compositionally biased region" description="Polar residues" evidence="8">
    <location>
        <begin position="102"/>
        <end position="124"/>
    </location>
</feature>
<dbReference type="Gene3D" id="3.30.200.20">
    <property type="entry name" value="Phosphorylase Kinase, domain 1"/>
    <property type="match status" value="1"/>
</dbReference>
<dbReference type="PROSITE" id="PS50011">
    <property type="entry name" value="PROTEIN_KINASE_DOM"/>
    <property type="match status" value="1"/>
</dbReference>
<keyword evidence="4 7" id="KW-0547">Nucleotide-binding</keyword>
<dbReference type="SUPFAM" id="SSF50729">
    <property type="entry name" value="PH domain-like"/>
    <property type="match status" value="3"/>
</dbReference>
<gene>
    <name evidence="12" type="primary">AlNc14C58G4340</name>
    <name evidence="12" type="ORF">ALNC14_050180</name>
</gene>
<evidence type="ECO:0000256" key="6">
    <source>
        <dbReference type="ARBA" id="ARBA00022840"/>
    </source>
</evidence>
<dbReference type="Gene3D" id="2.30.29.30">
    <property type="entry name" value="Pleckstrin-homology domain (PH domain)/Phosphotyrosine-binding domain (PTB)"/>
    <property type="match status" value="3"/>
</dbReference>
<feature type="domain" description="Protein kinase" evidence="10">
    <location>
        <begin position="1178"/>
        <end position="1439"/>
    </location>
</feature>
<evidence type="ECO:0000256" key="5">
    <source>
        <dbReference type="ARBA" id="ARBA00022777"/>
    </source>
</evidence>
<dbReference type="HOGENOM" id="CLU_002967_0_0_1"/>
<dbReference type="InterPro" id="IPR017441">
    <property type="entry name" value="Protein_kinase_ATP_BS"/>
</dbReference>
<dbReference type="InterPro" id="IPR053858">
    <property type="entry name" value="Arb2_dom"/>
</dbReference>
<evidence type="ECO:0000259" key="10">
    <source>
        <dbReference type="PROSITE" id="PS50011"/>
    </source>
</evidence>
<dbReference type="SMART" id="SM00233">
    <property type="entry name" value="PH"/>
    <property type="match status" value="3"/>
</dbReference>
<reference evidence="12" key="2">
    <citation type="submission" date="2011-02" db="EMBL/GenBank/DDBJ databases">
        <authorList>
            <person name="MacLean D."/>
        </authorList>
    </citation>
    <scope>NUCLEOTIDE SEQUENCE</scope>
</reference>
<dbReference type="InterPro" id="IPR011009">
    <property type="entry name" value="Kinase-like_dom_sf"/>
</dbReference>
<feature type="compositionally biased region" description="Basic and acidic residues" evidence="8">
    <location>
        <begin position="662"/>
        <end position="680"/>
    </location>
</feature>
<dbReference type="InterPro" id="IPR011993">
    <property type="entry name" value="PH-like_dom_sf"/>
</dbReference>
<dbReference type="PROSITE" id="PS00107">
    <property type="entry name" value="PROTEIN_KINASE_ATP"/>
    <property type="match status" value="1"/>
</dbReference>
<keyword evidence="6 7" id="KW-0067">ATP-binding</keyword>
<organism evidence="12">
    <name type="scientific">Albugo laibachii Nc14</name>
    <dbReference type="NCBI Taxonomy" id="890382"/>
    <lineage>
        <taxon>Eukaryota</taxon>
        <taxon>Sar</taxon>
        <taxon>Stramenopiles</taxon>
        <taxon>Oomycota</taxon>
        <taxon>Peronosporomycetes</taxon>
        <taxon>Albuginales</taxon>
        <taxon>Albuginaceae</taxon>
        <taxon>Albugo</taxon>
    </lineage>
</organism>
<evidence type="ECO:0000256" key="2">
    <source>
        <dbReference type="ARBA" id="ARBA00022527"/>
    </source>
</evidence>
<keyword evidence="2" id="KW-0723">Serine/threonine-protein kinase</keyword>
<protein>
    <submittedName>
        <fullName evidence="12">RAC family serine/threonineprotein kinase putative</fullName>
    </submittedName>
</protein>
<feature type="compositionally biased region" description="Basic and acidic residues" evidence="8">
    <location>
        <begin position="775"/>
        <end position="792"/>
    </location>
</feature>
<dbReference type="Gene3D" id="1.10.510.10">
    <property type="entry name" value="Transferase(Phosphotransferase) domain 1"/>
    <property type="match status" value="1"/>
</dbReference>
<dbReference type="PROSITE" id="PS51285">
    <property type="entry name" value="AGC_KINASE_CTER"/>
    <property type="match status" value="1"/>
</dbReference>
<sequence>MSTDQMESDEMDVQVTSPASLARRTSLPRSSSNGQNERQSLSRSFHFPSTRMSKISHKRKSSVSELATPPNTEHRTSTNSPPESKSFDSSDDTKQDTKLDSSELSGPSDFTQSTKSNEQPSLSPNMDLMSPKKTIESTQSLSPTASGSNTQKSQPLSSSALNLSSTNTFANSGAISSFSSSTVSFTKKHLRRSLLRETFSSLTREKETCAPIPESSSTEITYEGYLTKRGHVFTNWKTRFFVLSGNVLEYYSSEEKTKRYGSVVVAKVAPWSGEAHGFMFYTTKQIPYYVYAASETEKAKWLRALREFYVEPDEVTCEGYLTRRGHLVPSQRVCYYVLSGTCLRHYADQQAYRDNDSAMAEVEVRSIAAWDAEVNGLMFKTMTGNVFYASTETETERQRWVFNHTNTLTTNVVEPVTCAGYLTKQGHKRKSWKKRYFILRGNIISYYQDYDLANHVKGKALAEVQVEDVQKWDGEAFGFMFMTTEQVPYYVYADNERERKKWMSALRKLSTLDEDTETEKKRCSNCQAVLTGSRFCGACGFNLRGTASERSKNSTRNGYGTSNEEMDEKDEIDICDEETGFDELEALSEGARTLLLAVMQTPDGVDVGDKDGAFPSRLTVGGKALTRVLLEDETENVKENLEDELRCGMDETLVESDNEEEEMKKSEELRENSESFELESEKEVTITSKVRDSPRKVVQLAPNFDIVESNDTMDKSFRSFGESDEEKKEIDVFVNRRTSVPANRAKMVNMGPMGRRRTLHSLAMESSSEEEDDANEQKQKDKDKEETSEQRDSQASSDLELDTRGIAAWDEPTEEKENDTNAKTPQRPQSAKTNDLCHFMERELEFTPIFVPSSDSPIRCRLYTSMAYATAKRVILFLSDSGPLGLWRQDPTNQKISTRHPWSMSQYLRRAQEEGYGVILCNPFSNTAVVYEAGGFERTVPIPNSSSPKEHVLFVWTQFVVKCKGEINVIAYARGGALVMSILESFEAEARDKIHRIAFIDSKHTIDGNESPSVLELLGRRSINWEASLEPLGAQIVDSQARVGCVCLSTGHMPQHGMEFEAISLQKAQDAAFAFVNANPDRPGMTAVVKHVRASLRKRKMTAAASPTTRKSNILVIGETEIDESSDTSATEVEAVLVDKSKEKPPAPYYLPKPTKPRNVASNVSDPAPKTLMSMKDFELVRVVGQGGFGKVFLCRKLTPPRQGESFAMKVLKKQHVVSSGLVNTTMAERKILTEISHPFVVKLYYAFQSDTKLYLVMDYLSGGSLAFHLRRRRKFSEDWARFYAAEVAAAMAHLHSVNIIYRDAKLENVLVDHQGHVRITDFGLSKVGVSGLKGATTFCGTAAYIAPELLKGQTYGKAADWWSFGILLYEMIGGKPPYYHRNRDIMFQTILKQEWVTFTPSFSDEAVSLIRGLLTRDPMMRLGSGPRGADEVLTHPFFDSIDWPALLEKKIPPPFDPGVGKLDTHYAPRNLIEITTRDREASVLVKNKFHHNDFDGFSFVGRPSSVPKERVLE</sequence>
<feature type="region of interest" description="Disordered" evidence="8">
    <location>
        <begin position="763"/>
        <end position="832"/>
    </location>
</feature>
<feature type="compositionally biased region" description="Acidic residues" evidence="8">
    <location>
        <begin position="1"/>
        <end position="12"/>
    </location>
</feature>
<feature type="compositionally biased region" description="Polar residues" evidence="8">
    <location>
        <begin position="63"/>
        <end position="83"/>
    </location>
</feature>
<dbReference type="PROSITE" id="PS50003">
    <property type="entry name" value="PH_DOMAIN"/>
    <property type="match status" value="2"/>
</dbReference>
<reference evidence="12" key="1">
    <citation type="journal article" date="2011" name="PLoS Biol.">
        <title>Gene gain and loss during evolution of obligate parasitism in the white rust pathogen of Arabidopsis thaliana.</title>
        <authorList>
            <person name="Kemen E."/>
            <person name="Gardiner A."/>
            <person name="Schultz-Larsen T."/>
            <person name="Kemen A.C."/>
            <person name="Balmuth A.L."/>
            <person name="Robert-Seilaniantz A."/>
            <person name="Bailey K."/>
            <person name="Holub E."/>
            <person name="Studholme D.J."/>
            <person name="Maclean D."/>
            <person name="Jones J.D."/>
        </authorList>
    </citation>
    <scope>NUCLEOTIDE SEQUENCE</scope>
</reference>
<feature type="compositionally biased region" description="Polar residues" evidence="8">
    <location>
        <begin position="821"/>
        <end position="832"/>
    </location>
</feature>
<dbReference type="GO" id="GO:0004674">
    <property type="term" value="F:protein serine/threonine kinase activity"/>
    <property type="evidence" value="ECO:0007669"/>
    <property type="project" value="UniProtKB-KW"/>
</dbReference>
<evidence type="ECO:0000256" key="1">
    <source>
        <dbReference type="ARBA" id="ARBA00006935"/>
    </source>
</evidence>
<accession>F0WCG0</accession>
<evidence type="ECO:0000256" key="3">
    <source>
        <dbReference type="ARBA" id="ARBA00022679"/>
    </source>
</evidence>
<dbReference type="FunFam" id="1.10.510.10:FF:000527">
    <property type="entry name" value="Non-specific serine/threonine protein kinase"/>
    <property type="match status" value="1"/>
</dbReference>
<dbReference type="InterPro" id="IPR045270">
    <property type="entry name" value="STKc_AGC"/>
</dbReference>
<feature type="compositionally biased region" description="Polar residues" evidence="8">
    <location>
        <begin position="136"/>
        <end position="152"/>
    </location>
</feature>
<evidence type="ECO:0000256" key="4">
    <source>
        <dbReference type="ARBA" id="ARBA00022741"/>
    </source>
</evidence>
<feature type="region of interest" description="Disordered" evidence="8">
    <location>
        <begin position="1"/>
        <end position="159"/>
    </location>
</feature>
<keyword evidence="5 12" id="KW-0418">Kinase</keyword>
<name>F0WCG0_9STRA</name>
<dbReference type="CDD" id="cd05123">
    <property type="entry name" value="STKc_AGC"/>
    <property type="match status" value="1"/>
</dbReference>
<feature type="domain" description="PH" evidence="9">
    <location>
        <begin position="219"/>
        <end position="310"/>
    </location>
</feature>
<keyword evidence="3" id="KW-0808">Transferase</keyword>
<comment type="similarity">
    <text evidence="1">Belongs to the protein kinase superfamily. AGC Ser/Thr protein kinase family. RAC subfamily.</text>
</comment>
<dbReference type="Pfam" id="PF00069">
    <property type="entry name" value="Pkinase"/>
    <property type="match status" value="1"/>
</dbReference>
<dbReference type="InterPro" id="IPR001849">
    <property type="entry name" value="PH_domain"/>
</dbReference>
<evidence type="ECO:0000259" key="11">
    <source>
        <dbReference type="PROSITE" id="PS51285"/>
    </source>
</evidence>
<feature type="binding site" evidence="7">
    <location>
        <position position="1210"/>
    </location>
    <ligand>
        <name>ATP</name>
        <dbReference type="ChEBI" id="CHEBI:30616"/>
    </ligand>
</feature>
<evidence type="ECO:0000259" key="9">
    <source>
        <dbReference type="PROSITE" id="PS50003"/>
    </source>
</evidence>
<evidence type="ECO:0000256" key="8">
    <source>
        <dbReference type="SAM" id="MobiDB-lite"/>
    </source>
</evidence>
<evidence type="ECO:0000256" key="7">
    <source>
        <dbReference type="PROSITE-ProRule" id="PRU10141"/>
    </source>
</evidence>
<feature type="domain" description="AGC-kinase C-terminal" evidence="11">
    <location>
        <begin position="1440"/>
        <end position="1510"/>
    </location>
</feature>
<proteinExistence type="inferred from homology"/>
<dbReference type="GO" id="GO:0005524">
    <property type="term" value="F:ATP binding"/>
    <property type="evidence" value="ECO:0007669"/>
    <property type="project" value="UniProtKB-UniRule"/>
</dbReference>
<dbReference type="SUPFAM" id="SSF56112">
    <property type="entry name" value="Protein kinase-like (PK-like)"/>
    <property type="match status" value="1"/>
</dbReference>
<evidence type="ECO:0000313" key="12">
    <source>
        <dbReference type="EMBL" id="CCA18875.1"/>
    </source>
</evidence>
<feature type="compositionally biased region" description="Basic and acidic residues" evidence="8">
    <location>
        <begin position="85"/>
        <end position="101"/>
    </location>
</feature>
<dbReference type="PANTHER" id="PTHR24351">
    <property type="entry name" value="RIBOSOMAL PROTEIN S6 KINASE"/>
    <property type="match status" value="1"/>
</dbReference>
<feature type="compositionally biased region" description="Polar residues" evidence="8">
    <location>
        <begin position="27"/>
        <end position="43"/>
    </location>
</feature>